<dbReference type="CDD" id="cd00047">
    <property type="entry name" value="PTPc"/>
    <property type="match status" value="1"/>
</dbReference>
<dbReference type="PROSITE" id="PS50056">
    <property type="entry name" value="TYR_PHOSPHATASE_2"/>
    <property type="match status" value="1"/>
</dbReference>
<gene>
    <name evidence="3" type="primary">PTPRJ</name>
    <name evidence="3" type="ORF">T01_5815</name>
</gene>
<dbReference type="AlphaFoldDB" id="A0A0V1BZK2"/>
<protein>
    <submittedName>
        <fullName evidence="3">Receptor-type tyrosine-protein phosphatase eta</fullName>
    </submittedName>
</protein>
<dbReference type="InterPro" id="IPR000387">
    <property type="entry name" value="Tyr_Pase_dom"/>
</dbReference>
<dbReference type="InterPro" id="IPR052782">
    <property type="entry name" value="Oocyte-zygote_transition_reg"/>
</dbReference>
<evidence type="ECO:0000313" key="3">
    <source>
        <dbReference type="EMBL" id="KRY42220.1"/>
    </source>
</evidence>
<evidence type="ECO:0000313" key="4">
    <source>
        <dbReference type="Proteomes" id="UP000054776"/>
    </source>
</evidence>
<dbReference type="InterPro" id="IPR000242">
    <property type="entry name" value="PTP_cat"/>
</dbReference>
<dbReference type="EMBL" id="JYDH01000004">
    <property type="protein sequence ID" value="KRY42220.1"/>
    <property type="molecule type" value="Genomic_DNA"/>
</dbReference>
<dbReference type="Proteomes" id="UP000054776">
    <property type="component" value="Unassembled WGS sequence"/>
</dbReference>
<proteinExistence type="predicted"/>
<dbReference type="InterPro" id="IPR029021">
    <property type="entry name" value="Prot-tyrosine_phosphatase-like"/>
</dbReference>
<dbReference type="PRINTS" id="PR00700">
    <property type="entry name" value="PRTYPHPHTASE"/>
</dbReference>
<dbReference type="SUPFAM" id="SSF52799">
    <property type="entry name" value="(Phosphotyrosine protein) phosphatases II"/>
    <property type="match status" value="1"/>
</dbReference>
<keyword evidence="3" id="KW-0675">Receptor</keyword>
<accession>A0A0V1BZK2</accession>
<dbReference type="eggNOG" id="KOG0791">
    <property type="taxonomic scope" value="Eukaryota"/>
</dbReference>
<evidence type="ECO:0000259" key="2">
    <source>
        <dbReference type="PROSITE" id="PS50056"/>
    </source>
</evidence>
<dbReference type="GO" id="GO:0004725">
    <property type="term" value="F:protein tyrosine phosphatase activity"/>
    <property type="evidence" value="ECO:0007669"/>
    <property type="project" value="InterPro"/>
</dbReference>
<dbReference type="SMART" id="SM00194">
    <property type="entry name" value="PTPc"/>
    <property type="match status" value="1"/>
</dbReference>
<dbReference type="InterPro" id="IPR003595">
    <property type="entry name" value="Tyr_Pase_cat"/>
</dbReference>
<sequence>MSFDILLWTSELSSQVSKAMSRKKSVDKCSFQGWFNAMASMKLTKLSEQMKEEFEELQNVILIPHNHIEFSKNSTNGRVRYSDIPCLDISRVKLRFPVDGNDFIHANWVKLPHSPFIYIITQAPLEGTVSHFWSMVWHEEVRAVVCLVVITEQNELKDRPYWPVKPGENLESGEFSVQQVEKIMHNQLQITLLRLVNKSTDESRELSHYMLLNWPDHAPPTCTHAILEAMEIMEKNLLRENDKLPVIVVHCSAGVGRAGTFVCLNNLIHIADKNKPINIQAVVRAVRKQRALSVQSFPQYAFLHWALLVHMMKKDSSLKHVLEKSRKTVHAIKEWSTDSECVEFPQIKRKKVFGKFNQRVKGMFSKMNLNKQKKR</sequence>
<dbReference type="Gene3D" id="3.90.190.10">
    <property type="entry name" value="Protein tyrosine phosphatase superfamily"/>
    <property type="match status" value="1"/>
</dbReference>
<comment type="caution">
    <text evidence="3">The sequence shown here is derived from an EMBL/GenBank/DDBJ whole genome shotgun (WGS) entry which is preliminary data.</text>
</comment>
<dbReference type="PROSITE" id="PS50055">
    <property type="entry name" value="TYR_PHOSPHATASE_PTP"/>
    <property type="match status" value="1"/>
</dbReference>
<dbReference type="SMART" id="SM00404">
    <property type="entry name" value="PTPc_motif"/>
    <property type="match status" value="1"/>
</dbReference>
<dbReference type="PANTHER" id="PTHR46163:SF5">
    <property type="entry name" value="TYROSINE-PROTEIN PHOSPHATASE"/>
    <property type="match status" value="1"/>
</dbReference>
<feature type="domain" description="Tyrosine-protein phosphatase" evidence="1">
    <location>
        <begin position="50"/>
        <end position="310"/>
    </location>
</feature>
<keyword evidence="4" id="KW-1185">Reference proteome</keyword>
<dbReference type="FunCoup" id="A0A0V1BZK2">
    <property type="interactions" value="1635"/>
</dbReference>
<dbReference type="InParanoid" id="A0A0V1BZK2"/>
<feature type="domain" description="Tyrosine specific protein phosphatases" evidence="2">
    <location>
        <begin position="224"/>
        <end position="301"/>
    </location>
</feature>
<name>A0A0V1BZK2_TRISP</name>
<dbReference type="STRING" id="6334.A0A0V1BZK2"/>
<evidence type="ECO:0000259" key="1">
    <source>
        <dbReference type="PROSITE" id="PS50055"/>
    </source>
</evidence>
<organism evidence="3 4">
    <name type="scientific">Trichinella spiralis</name>
    <name type="common">Trichina worm</name>
    <dbReference type="NCBI Taxonomy" id="6334"/>
    <lineage>
        <taxon>Eukaryota</taxon>
        <taxon>Metazoa</taxon>
        <taxon>Ecdysozoa</taxon>
        <taxon>Nematoda</taxon>
        <taxon>Enoplea</taxon>
        <taxon>Dorylaimia</taxon>
        <taxon>Trichinellida</taxon>
        <taxon>Trichinellidae</taxon>
        <taxon>Trichinella</taxon>
    </lineage>
</organism>
<dbReference type="OrthoDB" id="8609993at2759"/>
<dbReference type="Pfam" id="PF00102">
    <property type="entry name" value="Y_phosphatase"/>
    <property type="match status" value="1"/>
</dbReference>
<reference evidence="3 4" key="1">
    <citation type="submission" date="2015-01" db="EMBL/GenBank/DDBJ databases">
        <title>Evolution of Trichinella species and genotypes.</title>
        <authorList>
            <person name="Korhonen P.K."/>
            <person name="Edoardo P."/>
            <person name="Giuseppe L.R."/>
            <person name="Gasser R.B."/>
        </authorList>
    </citation>
    <scope>NUCLEOTIDE SEQUENCE [LARGE SCALE GENOMIC DNA]</scope>
    <source>
        <strain evidence="3">ISS3</strain>
    </source>
</reference>
<dbReference type="PANTHER" id="PTHR46163">
    <property type="entry name" value="TYROSINE-PROTEIN PHOSPHATASE-RELATED"/>
    <property type="match status" value="1"/>
</dbReference>